<sequence length="68" mass="7732">MESCSYFSYACSSRTSRAAWFVGTTGFTQRSSVRRLMLGGSSSRVPDHYNNLRKLEKCEVVIDTEHCM</sequence>
<evidence type="ECO:0000313" key="1">
    <source>
        <dbReference type="EMBL" id="KAH3861303.1"/>
    </source>
</evidence>
<reference evidence="1" key="1">
    <citation type="journal article" date="2019" name="bioRxiv">
        <title>The Genome of the Zebra Mussel, Dreissena polymorpha: A Resource for Invasive Species Research.</title>
        <authorList>
            <person name="McCartney M.A."/>
            <person name="Auch B."/>
            <person name="Kono T."/>
            <person name="Mallez S."/>
            <person name="Zhang Y."/>
            <person name="Obille A."/>
            <person name="Becker A."/>
            <person name="Abrahante J.E."/>
            <person name="Garbe J."/>
            <person name="Badalamenti J.P."/>
            <person name="Herman A."/>
            <person name="Mangelson H."/>
            <person name="Liachko I."/>
            <person name="Sullivan S."/>
            <person name="Sone E.D."/>
            <person name="Koren S."/>
            <person name="Silverstein K.A.T."/>
            <person name="Beckman K.B."/>
            <person name="Gohl D.M."/>
        </authorList>
    </citation>
    <scope>NUCLEOTIDE SEQUENCE</scope>
    <source>
        <strain evidence="1">Duluth1</strain>
        <tissue evidence="1">Whole animal</tissue>
    </source>
</reference>
<gene>
    <name evidence="1" type="ORF">DPMN_024229</name>
</gene>
<protein>
    <submittedName>
        <fullName evidence="1">Uncharacterized protein</fullName>
    </submittedName>
</protein>
<reference evidence="1" key="2">
    <citation type="submission" date="2020-11" db="EMBL/GenBank/DDBJ databases">
        <authorList>
            <person name="McCartney M.A."/>
            <person name="Auch B."/>
            <person name="Kono T."/>
            <person name="Mallez S."/>
            <person name="Becker A."/>
            <person name="Gohl D.M."/>
            <person name="Silverstein K.A.T."/>
            <person name="Koren S."/>
            <person name="Bechman K.B."/>
            <person name="Herman A."/>
            <person name="Abrahante J.E."/>
            <person name="Garbe J."/>
        </authorList>
    </citation>
    <scope>NUCLEOTIDE SEQUENCE</scope>
    <source>
        <strain evidence="1">Duluth1</strain>
        <tissue evidence="1">Whole animal</tissue>
    </source>
</reference>
<dbReference type="AlphaFoldDB" id="A0A9D4LPD8"/>
<name>A0A9D4LPD8_DREPO</name>
<dbReference type="Proteomes" id="UP000828390">
    <property type="component" value="Unassembled WGS sequence"/>
</dbReference>
<evidence type="ECO:0000313" key="2">
    <source>
        <dbReference type="Proteomes" id="UP000828390"/>
    </source>
</evidence>
<comment type="caution">
    <text evidence="1">The sequence shown here is derived from an EMBL/GenBank/DDBJ whole genome shotgun (WGS) entry which is preliminary data.</text>
</comment>
<accession>A0A9D4LPD8</accession>
<keyword evidence="2" id="KW-1185">Reference proteome</keyword>
<proteinExistence type="predicted"/>
<organism evidence="1 2">
    <name type="scientific">Dreissena polymorpha</name>
    <name type="common">Zebra mussel</name>
    <name type="synonym">Mytilus polymorpha</name>
    <dbReference type="NCBI Taxonomy" id="45954"/>
    <lineage>
        <taxon>Eukaryota</taxon>
        <taxon>Metazoa</taxon>
        <taxon>Spiralia</taxon>
        <taxon>Lophotrochozoa</taxon>
        <taxon>Mollusca</taxon>
        <taxon>Bivalvia</taxon>
        <taxon>Autobranchia</taxon>
        <taxon>Heteroconchia</taxon>
        <taxon>Euheterodonta</taxon>
        <taxon>Imparidentia</taxon>
        <taxon>Neoheterodontei</taxon>
        <taxon>Myida</taxon>
        <taxon>Dreissenoidea</taxon>
        <taxon>Dreissenidae</taxon>
        <taxon>Dreissena</taxon>
    </lineage>
</organism>
<dbReference type="EMBL" id="JAIWYP010000002">
    <property type="protein sequence ID" value="KAH3861303.1"/>
    <property type="molecule type" value="Genomic_DNA"/>
</dbReference>